<protein>
    <submittedName>
        <fullName evidence="2">Cytochrome b561</fullName>
    </submittedName>
</protein>
<proteinExistence type="predicted"/>
<comment type="caution">
    <text evidence="2">The sequence shown here is derived from an EMBL/GenBank/DDBJ whole genome shotgun (WGS) entry which is preliminary data.</text>
</comment>
<gene>
    <name evidence="2" type="ORF">F4694_002783</name>
</gene>
<feature type="transmembrane region" description="Helical" evidence="1">
    <location>
        <begin position="32"/>
        <end position="50"/>
    </location>
</feature>
<dbReference type="EMBL" id="JACCBX010000005">
    <property type="protein sequence ID" value="NYE06008.1"/>
    <property type="molecule type" value="Genomic_DNA"/>
</dbReference>
<keyword evidence="1" id="KW-1133">Transmembrane helix</keyword>
<dbReference type="AlphaFoldDB" id="A0A852TFC3"/>
<evidence type="ECO:0000313" key="2">
    <source>
        <dbReference type="EMBL" id="NYE06008.1"/>
    </source>
</evidence>
<evidence type="ECO:0000256" key="1">
    <source>
        <dbReference type="SAM" id="Phobius"/>
    </source>
</evidence>
<name>A0A852TFC3_9BACI</name>
<accession>A0A852TFC3</accession>
<dbReference type="Proteomes" id="UP000548423">
    <property type="component" value="Unassembled WGS sequence"/>
</dbReference>
<reference evidence="3" key="2">
    <citation type="submission" date="2020-08" db="EMBL/GenBank/DDBJ databases">
        <title>The Agave Microbiome: Exploring the role of microbial communities in plant adaptations to desert environments.</title>
        <authorList>
            <person name="Partida-Martinez L.P."/>
        </authorList>
    </citation>
    <scope>NUCLEOTIDE SEQUENCE [LARGE SCALE GENOMIC DNA]</scope>
    <source>
        <strain evidence="3">AT2.8</strain>
    </source>
</reference>
<keyword evidence="1" id="KW-0812">Transmembrane</keyword>
<keyword evidence="1" id="KW-0472">Membrane</keyword>
<sequence>MLKFLMIILIFAVIFAWEIPQLVRKGEMKELVVFSFLALIGLALSILMVVRSFI</sequence>
<organism evidence="2 3">
    <name type="scientific">Neobacillus niacini</name>
    <dbReference type="NCBI Taxonomy" id="86668"/>
    <lineage>
        <taxon>Bacteria</taxon>
        <taxon>Bacillati</taxon>
        <taxon>Bacillota</taxon>
        <taxon>Bacilli</taxon>
        <taxon>Bacillales</taxon>
        <taxon>Bacillaceae</taxon>
        <taxon>Neobacillus</taxon>
    </lineage>
</organism>
<reference evidence="3" key="1">
    <citation type="submission" date="2020-07" db="EMBL/GenBank/DDBJ databases">
        <authorList>
            <person name="Partida-Martinez L."/>
            <person name="Huntemann M."/>
            <person name="Clum A."/>
            <person name="Wang J."/>
            <person name="Palaniappan K."/>
            <person name="Ritter S."/>
            <person name="Chen I.-M."/>
            <person name="Stamatis D."/>
            <person name="Reddy T."/>
            <person name="O'Malley R."/>
            <person name="Daum C."/>
            <person name="Shapiro N."/>
            <person name="Ivanova N."/>
            <person name="Kyrpides N."/>
            <person name="Woyke T."/>
        </authorList>
    </citation>
    <scope>NUCLEOTIDE SEQUENCE [LARGE SCALE GENOMIC DNA]</scope>
    <source>
        <strain evidence="3">AT2.8</strain>
    </source>
</reference>
<evidence type="ECO:0000313" key="3">
    <source>
        <dbReference type="Proteomes" id="UP000548423"/>
    </source>
</evidence>